<keyword evidence="2" id="KW-1185">Reference proteome</keyword>
<accession>A0A378JQV6</accession>
<name>A0A378JQV6_9GAMM</name>
<dbReference type="EMBL" id="UGNV01000003">
    <property type="protein sequence ID" value="STX55580.1"/>
    <property type="molecule type" value="Genomic_DNA"/>
</dbReference>
<dbReference type="Proteomes" id="UP000254968">
    <property type="component" value="Unassembled WGS sequence"/>
</dbReference>
<organism evidence="1 2">
    <name type="scientific">Legionella beliardensis</name>
    <dbReference type="NCBI Taxonomy" id="91822"/>
    <lineage>
        <taxon>Bacteria</taxon>
        <taxon>Pseudomonadati</taxon>
        <taxon>Pseudomonadota</taxon>
        <taxon>Gammaproteobacteria</taxon>
        <taxon>Legionellales</taxon>
        <taxon>Legionellaceae</taxon>
        <taxon>Legionella</taxon>
    </lineage>
</organism>
<gene>
    <name evidence="1" type="ORF">NCTC13315_02951</name>
</gene>
<evidence type="ECO:0000313" key="1">
    <source>
        <dbReference type="EMBL" id="STX55580.1"/>
    </source>
</evidence>
<evidence type="ECO:0000313" key="2">
    <source>
        <dbReference type="Proteomes" id="UP000254968"/>
    </source>
</evidence>
<protein>
    <submittedName>
        <fullName evidence="1">Uncharacterized protein</fullName>
    </submittedName>
</protein>
<sequence length="41" mass="4860">MNALIKNISIELLKLNRDDLEKLQLTVANKYREIKHSSYEN</sequence>
<proteinExistence type="predicted"/>
<reference evidence="1 2" key="1">
    <citation type="submission" date="2018-06" db="EMBL/GenBank/DDBJ databases">
        <authorList>
            <consortium name="Pathogen Informatics"/>
            <person name="Doyle S."/>
        </authorList>
    </citation>
    <scope>NUCLEOTIDE SEQUENCE [LARGE SCALE GENOMIC DNA]</scope>
    <source>
        <strain evidence="1 2">NCTC13315</strain>
    </source>
</reference>
<dbReference type="AlphaFoldDB" id="A0A378JQV6"/>